<keyword evidence="2" id="KW-1185">Reference proteome</keyword>
<evidence type="ECO:0000313" key="2">
    <source>
        <dbReference type="Proteomes" id="UP001194580"/>
    </source>
</evidence>
<gene>
    <name evidence="1" type="ORF">BGZ95_006584</name>
</gene>
<sequence>MTTIGTSAVVVTLQKFQDIWVAGPACRTIALPESPDEVPRFLRWLVHALFNLLRHYDQYSREIRIKKLDY</sequence>
<name>A0AAD4H0R5_9FUNG</name>
<proteinExistence type="predicted"/>
<accession>A0AAD4H0R5</accession>
<dbReference type="AlphaFoldDB" id="A0AAD4H0R5"/>
<comment type="caution">
    <text evidence="1">The sequence shown here is derived from an EMBL/GenBank/DDBJ whole genome shotgun (WGS) entry which is preliminary data.</text>
</comment>
<dbReference type="Proteomes" id="UP001194580">
    <property type="component" value="Unassembled WGS sequence"/>
</dbReference>
<evidence type="ECO:0000313" key="1">
    <source>
        <dbReference type="EMBL" id="KAG0252584.1"/>
    </source>
</evidence>
<dbReference type="EMBL" id="JAAAIL010003077">
    <property type="protein sequence ID" value="KAG0252584.1"/>
    <property type="molecule type" value="Genomic_DNA"/>
</dbReference>
<feature type="non-terminal residue" evidence="1">
    <location>
        <position position="1"/>
    </location>
</feature>
<protein>
    <submittedName>
        <fullName evidence="1">Uncharacterized protein</fullName>
    </submittedName>
</protein>
<organism evidence="1 2">
    <name type="scientific">Linnemannia exigua</name>
    <dbReference type="NCBI Taxonomy" id="604196"/>
    <lineage>
        <taxon>Eukaryota</taxon>
        <taxon>Fungi</taxon>
        <taxon>Fungi incertae sedis</taxon>
        <taxon>Mucoromycota</taxon>
        <taxon>Mortierellomycotina</taxon>
        <taxon>Mortierellomycetes</taxon>
        <taxon>Mortierellales</taxon>
        <taxon>Mortierellaceae</taxon>
        <taxon>Linnemannia</taxon>
    </lineage>
</organism>
<reference evidence="1" key="1">
    <citation type="journal article" date="2020" name="Fungal Divers.">
        <title>Resolving the Mortierellaceae phylogeny through synthesis of multi-gene phylogenetics and phylogenomics.</title>
        <authorList>
            <person name="Vandepol N."/>
            <person name="Liber J."/>
            <person name="Desiro A."/>
            <person name="Na H."/>
            <person name="Kennedy M."/>
            <person name="Barry K."/>
            <person name="Grigoriev I.V."/>
            <person name="Miller A.N."/>
            <person name="O'Donnell K."/>
            <person name="Stajich J.E."/>
            <person name="Bonito G."/>
        </authorList>
    </citation>
    <scope>NUCLEOTIDE SEQUENCE</scope>
    <source>
        <strain evidence="1">NRRL 28262</strain>
    </source>
</reference>